<reference evidence="6" key="1">
    <citation type="journal article" date="2019" name="Int. J. Syst. Evol. Microbiol.">
        <title>The Global Catalogue of Microorganisms (GCM) 10K type strain sequencing project: providing services to taxonomists for standard genome sequencing and annotation.</title>
        <authorList>
            <consortium name="The Broad Institute Genomics Platform"/>
            <consortium name="The Broad Institute Genome Sequencing Center for Infectious Disease"/>
            <person name="Wu L."/>
            <person name="Ma J."/>
        </authorList>
    </citation>
    <scope>NUCLEOTIDE SEQUENCE [LARGE SCALE GENOMIC DNA]</scope>
    <source>
        <strain evidence="6">CGMCC 1.19032</strain>
    </source>
</reference>
<feature type="domain" description="HD/PDEase" evidence="4">
    <location>
        <begin position="507"/>
        <end position="663"/>
    </location>
</feature>
<dbReference type="NCBIfam" id="TIGR00277">
    <property type="entry name" value="HDIG"/>
    <property type="match status" value="1"/>
</dbReference>
<feature type="compositionally biased region" description="Basic and acidic residues" evidence="2">
    <location>
        <begin position="717"/>
        <end position="736"/>
    </location>
</feature>
<evidence type="ECO:0000313" key="6">
    <source>
        <dbReference type="Proteomes" id="UP001595969"/>
    </source>
</evidence>
<dbReference type="CDD" id="cd00077">
    <property type="entry name" value="HDc"/>
    <property type="match status" value="1"/>
</dbReference>
<dbReference type="InterPro" id="IPR006674">
    <property type="entry name" value="HD_domain"/>
</dbReference>
<dbReference type="Proteomes" id="UP001595969">
    <property type="component" value="Unassembled WGS sequence"/>
</dbReference>
<dbReference type="InterPro" id="IPR011624">
    <property type="entry name" value="Metal-dep_PHydrolase_7TM_extra"/>
</dbReference>
<dbReference type="Pfam" id="PF07697">
    <property type="entry name" value="7TMR-HDED"/>
    <property type="match status" value="1"/>
</dbReference>
<dbReference type="InterPro" id="IPR052722">
    <property type="entry name" value="PgpH_phosphodiesterase"/>
</dbReference>
<keyword evidence="1" id="KW-0175">Coiled coil</keyword>
<dbReference type="SMART" id="SM00471">
    <property type="entry name" value="HDc"/>
    <property type="match status" value="1"/>
</dbReference>
<feature type="region of interest" description="Disordered" evidence="2">
    <location>
        <begin position="716"/>
        <end position="736"/>
    </location>
</feature>
<feature type="transmembrane region" description="Helical" evidence="3">
    <location>
        <begin position="319"/>
        <end position="340"/>
    </location>
</feature>
<dbReference type="PANTHER" id="PTHR36442">
    <property type="entry name" value="CYCLIC-DI-AMP PHOSPHODIESTERASE PGPH"/>
    <property type="match status" value="1"/>
</dbReference>
<dbReference type="InterPro" id="IPR011621">
    <property type="entry name" value="Metal-dep_PHydrolase_7TM_intra"/>
</dbReference>
<evidence type="ECO:0000256" key="1">
    <source>
        <dbReference type="SAM" id="Coils"/>
    </source>
</evidence>
<feature type="coiled-coil region" evidence="1">
    <location>
        <begin position="102"/>
        <end position="148"/>
    </location>
</feature>
<dbReference type="RefSeq" id="WP_204653624.1">
    <property type="nucleotide sequence ID" value="NZ_JAFBFD010000011.1"/>
</dbReference>
<feature type="transmembrane region" description="Helical" evidence="3">
    <location>
        <begin position="16"/>
        <end position="34"/>
    </location>
</feature>
<gene>
    <name evidence="5" type="ORF">ACFO5I_11320</name>
</gene>
<evidence type="ECO:0000259" key="4">
    <source>
        <dbReference type="SMART" id="SM00471"/>
    </source>
</evidence>
<accession>A0ABV9MWI4</accession>
<keyword evidence="3" id="KW-0812">Transmembrane</keyword>
<dbReference type="SUPFAM" id="SSF109604">
    <property type="entry name" value="HD-domain/PDEase-like"/>
    <property type="match status" value="1"/>
</dbReference>
<evidence type="ECO:0000256" key="2">
    <source>
        <dbReference type="SAM" id="MobiDB-lite"/>
    </source>
</evidence>
<dbReference type="PANTHER" id="PTHR36442:SF1">
    <property type="entry name" value="CYCLIC-DI-AMP PHOSPHODIESTERASE PGPH"/>
    <property type="match status" value="1"/>
</dbReference>
<feature type="transmembrane region" description="Helical" evidence="3">
    <location>
        <begin position="288"/>
        <end position="307"/>
    </location>
</feature>
<dbReference type="Pfam" id="PF01966">
    <property type="entry name" value="HD"/>
    <property type="match status" value="1"/>
</dbReference>
<dbReference type="InterPro" id="IPR003607">
    <property type="entry name" value="HD/PDEase_dom"/>
</dbReference>
<dbReference type="Pfam" id="PF07698">
    <property type="entry name" value="7TM-7TMR_HD"/>
    <property type="match status" value="1"/>
</dbReference>
<feature type="transmembrane region" description="Helical" evidence="3">
    <location>
        <begin position="457"/>
        <end position="478"/>
    </location>
</feature>
<feature type="transmembrane region" description="Helical" evidence="3">
    <location>
        <begin position="371"/>
        <end position="388"/>
    </location>
</feature>
<evidence type="ECO:0000256" key="3">
    <source>
        <dbReference type="SAM" id="Phobius"/>
    </source>
</evidence>
<keyword evidence="3" id="KW-0472">Membrane</keyword>
<name>A0ABV9MWI4_9ENTE</name>
<keyword evidence="3" id="KW-1133">Transmembrane helix</keyword>
<comment type="caution">
    <text evidence="5">The sequence shown here is derived from an EMBL/GenBank/DDBJ whole genome shotgun (WGS) entry which is preliminary data.</text>
</comment>
<feature type="transmembrane region" description="Helical" evidence="3">
    <location>
        <begin position="346"/>
        <end position="366"/>
    </location>
</feature>
<dbReference type="InterPro" id="IPR006675">
    <property type="entry name" value="HDIG_dom"/>
</dbReference>
<organism evidence="5 6">
    <name type="scientific">Enterococcus lemanii</name>
    <dbReference type="NCBI Taxonomy" id="1159752"/>
    <lineage>
        <taxon>Bacteria</taxon>
        <taxon>Bacillati</taxon>
        <taxon>Bacillota</taxon>
        <taxon>Bacilli</taxon>
        <taxon>Lactobacillales</taxon>
        <taxon>Enterococcaceae</taxon>
        <taxon>Enterococcus</taxon>
    </lineage>
</organism>
<evidence type="ECO:0000313" key="5">
    <source>
        <dbReference type="EMBL" id="MFC4720312.1"/>
    </source>
</evidence>
<protein>
    <submittedName>
        <fullName evidence="5">HD family phosphohydrolase</fullName>
    </submittedName>
</protein>
<sequence length="736" mass="83073">MVIQPLAKINQKLGKFFIAGILMAFFIFSSLLLFSNVQQRTIDYKEGQVAEQSIRANKTIENTTATEQKRKLAAEAVSPEYTFQEDLAKKQEQLISNLFSYIREVRKEASKENEERAKTTKEGNNPELVSIDEQIASLKKKLENVDTDDLSFYQKIPNMFYQIVFSLSDTELQQVETESLRLVKEQMNNQIRSSGVNEARQNAYSEAELLGLTNNQTQAIRYVLNQGIIANSYLNEKRTEELRKQAKEAVQPVMIFQGEVIVREGSQIDTTMIDKLNLLGMTSQNTSIFPLVAMILANILQISVLLYHLKQLKNTQDRVISIVFYTAMMVLSLSLMKFLQLFQTNALQYVPLLFPAAFVPLVLTVFMNRRTGLLSALFQVVMAIFVFYDSIGTSALTIVLISYLFSGLMGTMVKRKRIAEQGGSAVVWVVLFPMFMNLSLIIYQGLNFSSNQTWLNLIVSVAGSILSLTLTTALHPYIDLLLTDDSMIVLNELSNPNHPLLKKLLEEAPGTYNHSMMVANLSANAVAEINGASLITRVACYYHDIGKLKHANFFVENLPQGAENPHNFLLPNDSKQIIFGHVLDGAKILEENKMPQMVVDICRQHHGTTLMKYFYVKAKERNPNVSEEEFRYPGPIPQTKEAAVVSIADSCEAAVRAMDHPTNEKIETFVANLIKDRLLDGQLDDSGLTMKEIKIIQKSLVNGLCSTFHSRIKYPKMKSEAEKMKEEQERASHHGD</sequence>
<feature type="transmembrane region" description="Helical" evidence="3">
    <location>
        <begin position="425"/>
        <end position="445"/>
    </location>
</feature>
<keyword evidence="6" id="KW-1185">Reference proteome</keyword>
<dbReference type="Gene3D" id="1.10.3210.10">
    <property type="entry name" value="Hypothetical protein af1432"/>
    <property type="match status" value="1"/>
</dbReference>
<proteinExistence type="predicted"/>
<dbReference type="EMBL" id="JBHSGS010000062">
    <property type="protein sequence ID" value="MFC4720312.1"/>
    <property type="molecule type" value="Genomic_DNA"/>
</dbReference>